<evidence type="ECO:0000256" key="2">
    <source>
        <dbReference type="ARBA" id="ARBA00022980"/>
    </source>
</evidence>
<proteinExistence type="inferred from homology"/>
<gene>
    <name evidence="4" type="primary">rpl23</name>
</gene>
<dbReference type="InterPro" id="IPR013025">
    <property type="entry name" value="Ribosomal_uL23-like"/>
</dbReference>
<keyword evidence="2 4" id="KW-0689">Ribosomal protein</keyword>
<dbReference type="GO" id="GO:0006412">
    <property type="term" value="P:translation"/>
    <property type="evidence" value="ECO:0007669"/>
    <property type="project" value="InterPro"/>
</dbReference>
<protein>
    <submittedName>
        <fullName evidence="4">Ribosomal protein L23</fullName>
    </submittedName>
</protein>
<dbReference type="GO" id="GO:0003735">
    <property type="term" value="F:structural constituent of ribosome"/>
    <property type="evidence" value="ECO:0007669"/>
    <property type="project" value="InterPro"/>
</dbReference>
<dbReference type="SUPFAM" id="SSF54189">
    <property type="entry name" value="Ribosomal proteins S24e, L23 and L15e"/>
    <property type="match status" value="1"/>
</dbReference>
<dbReference type="InterPro" id="IPR012678">
    <property type="entry name" value="Ribosomal_uL23/eL15/eS24_sf"/>
</dbReference>
<evidence type="ECO:0000313" key="4">
    <source>
        <dbReference type="EMBL" id="ADJ66614.1"/>
    </source>
</evidence>
<dbReference type="RefSeq" id="YP_003795426.1">
    <property type="nucleotide sequence ID" value="NC_014345.1"/>
</dbReference>
<dbReference type="Pfam" id="PF00276">
    <property type="entry name" value="Ribosomal_L23"/>
    <property type="match status" value="1"/>
</dbReference>
<keyword evidence="4" id="KW-0150">Chloroplast</keyword>
<evidence type="ECO:0000256" key="3">
    <source>
        <dbReference type="ARBA" id="ARBA00023274"/>
    </source>
</evidence>
<organism evidence="4">
    <name type="scientific">Chromerida sp. RM11</name>
    <dbReference type="NCBI Taxonomy" id="348535"/>
    <lineage>
        <taxon>Eukaryota</taxon>
        <taxon>Sar</taxon>
        <taxon>Alveolata</taxon>
        <taxon>Colpodellida</taxon>
    </lineage>
</organism>
<dbReference type="GO" id="GO:0005840">
    <property type="term" value="C:ribosome"/>
    <property type="evidence" value="ECO:0007669"/>
    <property type="project" value="UniProtKB-KW"/>
</dbReference>
<dbReference type="Gene3D" id="3.30.70.330">
    <property type="match status" value="1"/>
</dbReference>
<geneLocation type="chloroplast" evidence="4"/>
<accession>D9IXP7</accession>
<dbReference type="AlphaFoldDB" id="D9IXP7"/>
<evidence type="ECO:0000256" key="1">
    <source>
        <dbReference type="ARBA" id="ARBA00006700"/>
    </source>
</evidence>
<keyword evidence="4" id="KW-0934">Plastid</keyword>
<dbReference type="GO" id="GO:1990904">
    <property type="term" value="C:ribonucleoprotein complex"/>
    <property type="evidence" value="ECO:0007669"/>
    <property type="project" value="UniProtKB-KW"/>
</dbReference>
<name>D9IXP7_9ALVE</name>
<comment type="similarity">
    <text evidence="1">Belongs to the universal ribosomal protein uL23 family.</text>
</comment>
<dbReference type="GeneID" id="9481095"/>
<keyword evidence="3" id="KW-0687">Ribonucleoprotein</keyword>
<reference evidence="4" key="1">
    <citation type="journal article" date="2010" name="Proc. Natl. Acad. Sci. U.S.A.">
        <title>A common red algal origin of the apicomplexan, dinoflagellate, and heterokont plastids.</title>
        <authorList>
            <person name="Janouskovec J."/>
            <person name="Horak A."/>
            <person name="Obornik M."/>
            <person name="Lukes J."/>
            <person name="Keeling P.J."/>
        </authorList>
    </citation>
    <scope>NUCLEOTIDE SEQUENCE [LARGE SCALE GENOMIC DNA]</scope>
</reference>
<sequence length="103" mass="11970">MVHDIYVTSFLESFKGLKLTSKSVMLATKNSYTFTVDRHLDKPLIKAVLEFLMDTPVESVQTRSLLKTQRTRGNTRKMAARSKLKIVQVTFKNKTRLKEWVSY</sequence>
<dbReference type="EMBL" id="HM222968">
    <property type="protein sequence ID" value="ADJ66614.1"/>
    <property type="molecule type" value="Genomic_DNA"/>
</dbReference>
<dbReference type="InterPro" id="IPR012677">
    <property type="entry name" value="Nucleotide-bd_a/b_plait_sf"/>
</dbReference>